<gene>
    <name evidence="2" type="ORF">DAY19_01035</name>
</gene>
<comment type="caution">
    <text evidence="2">The sequence shown here is derived from an EMBL/GenBank/DDBJ whole genome shotgun (WGS) entry which is preliminary data.</text>
</comment>
<evidence type="ECO:0000313" key="3">
    <source>
        <dbReference type="Proteomes" id="UP000443582"/>
    </source>
</evidence>
<feature type="chain" id="PRO_5046131266" description="Lipoprotein" evidence="1">
    <location>
        <begin position="25"/>
        <end position="458"/>
    </location>
</feature>
<accession>A0ABY0IIT8</accession>
<reference evidence="3" key="1">
    <citation type="journal article" date="2019" name="Int. J. Syst. Evol. Microbiol.">
        <title>Halobacteriovorax valvorus sp. nov., a novel prokaryotic predator isolated from coastal seawater of China.</title>
        <authorList>
            <person name="Chen M.-X."/>
        </authorList>
    </citation>
    <scope>NUCLEOTIDE SEQUENCE [LARGE SCALE GENOMIC DNA]</scope>
    <source>
        <strain evidence="3">BL9</strain>
    </source>
</reference>
<organism evidence="2 3">
    <name type="scientific">Halobacteriovorax vibrionivorans</name>
    <dbReference type="NCBI Taxonomy" id="2152716"/>
    <lineage>
        <taxon>Bacteria</taxon>
        <taxon>Pseudomonadati</taxon>
        <taxon>Bdellovibrionota</taxon>
        <taxon>Bacteriovoracia</taxon>
        <taxon>Bacteriovoracales</taxon>
        <taxon>Halobacteriovoraceae</taxon>
        <taxon>Halobacteriovorax</taxon>
    </lineage>
</organism>
<name>A0ABY0IIT8_9BACT</name>
<dbReference type="Proteomes" id="UP000443582">
    <property type="component" value="Unassembled WGS sequence"/>
</dbReference>
<keyword evidence="1" id="KW-0732">Signal</keyword>
<dbReference type="RefSeq" id="WP_114705330.1">
    <property type="nucleotide sequence ID" value="NZ_QDKL01000001.1"/>
</dbReference>
<feature type="signal peptide" evidence="1">
    <location>
        <begin position="1"/>
        <end position="24"/>
    </location>
</feature>
<proteinExistence type="predicted"/>
<evidence type="ECO:0008006" key="4">
    <source>
        <dbReference type="Google" id="ProtNLM"/>
    </source>
</evidence>
<evidence type="ECO:0000256" key="1">
    <source>
        <dbReference type="SAM" id="SignalP"/>
    </source>
</evidence>
<keyword evidence="3" id="KW-1185">Reference proteome</keyword>
<protein>
    <recommendedName>
        <fullName evidence="4">Lipoprotein</fullName>
    </recommendedName>
</protein>
<evidence type="ECO:0000313" key="2">
    <source>
        <dbReference type="EMBL" id="RZF22385.1"/>
    </source>
</evidence>
<sequence>MSPSPKLKKAISTSLCILACLQMASCKVVTNKGINNHFEDFKATLQVAPKSSLNDGKLVMANDLQFKAERIAHLINKAPKLETWTDSKRTFGANDRTRRVRTVEKYEESKAKIKKWMSDVKKLTMDIHAITYEAGKNSYKKNQFNRLENSPEQIAQNEVLALYSLTYLRNLSEGYAKRSINYIEKLSSKNMKRFSENDEEFKLEVLQQHMAYIGMMKIIDKDAEKTLKKLKAMRDHNILPEAISENINNLLNSGKQENSEKIQKFNEYKKEALTKEQQEEFDKALASFDSTFGKKSLLFDPANPDHPLMHLFVIASNLSWGLINTMIGGAFVATKVLLVPVSRGVNLFLSFLETVTPYRYMRMINFDLPRLAISASKMQIYADVCGLGYIPSKMSAGLFELDFCTGHRFASGHEAGHAKQSALLGPFYFPAAILSYALVGGHGGFIEAWADIWAAHYH</sequence>
<dbReference type="EMBL" id="QDKL01000001">
    <property type="protein sequence ID" value="RZF22385.1"/>
    <property type="molecule type" value="Genomic_DNA"/>
</dbReference>